<feature type="region of interest" description="Disordered" evidence="1">
    <location>
        <begin position="341"/>
        <end position="487"/>
    </location>
</feature>
<protein>
    <submittedName>
        <fullName evidence="2">NADH-ubiquinone oxidoreductase chain M</fullName>
        <ecNumber evidence="2">1.6.5.3</ecNumber>
    </submittedName>
</protein>
<dbReference type="AlphaFoldDB" id="A0A6J4RB82"/>
<dbReference type="GO" id="GO:0016491">
    <property type="term" value="F:oxidoreductase activity"/>
    <property type="evidence" value="ECO:0007669"/>
    <property type="project" value="UniProtKB-KW"/>
</dbReference>
<feature type="compositionally biased region" description="Basic and acidic residues" evidence="1">
    <location>
        <begin position="476"/>
        <end position="487"/>
    </location>
</feature>
<feature type="compositionally biased region" description="Gly residues" evidence="1">
    <location>
        <begin position="442"/>
        <end position="452"/>
    </location>
</feature>
<feature type="non-terminal residue" evidence="2">
    <location>
        <position position="1"/>
    </location>
</feature>
<evidence type="ECO:0000313" key="2">
    <source>
        <dbReference type="EMBL" id="CAA9460751.1"/>
    </source>
</evidence>
<reference evidence="2" key="1">
    <citation type="submission" date="2020-02" db="EMBL/GenBank/DDBJ databases">
        <authorList>
            <person name="Meier V. D."/>
        </authorList>
    </citation>
    <scope>NUCLEOTIDE SEQUENCE</scope>
    <source>
        <strain evidence="2">AVDCRST_MAG25</strain>
    </source>
</reference>
<keyword evidence="2" id="KW-0560">Oxidoreductase</keyword>
<name>A0A6J4RB82_9ACTN</name>
<evidence type="ECO:0000256" key="1">
    <source>
        <dbReference type="SAM" id="MobiDB-lite"/>
    </source>
</evidence>
<feature type="region of interest" description="Disordered" evidence="1">
    <location>
        <begin position="1"/>
        <end position="77"/>
    </location>
</feature>
<gene>
    <name evidence="2" type="ORF">AVDCRST_MAG25-827</name>
</gene>
<dbReference type="EMBL" id="CADCVI010000052">
    <property type="protein sequence ID" value="CAA9460751.1"/>
    <property type="molecule type" value="Genomic_DNA"/>
</dbReference>
<feature type="compositionally biased region" description="Basic and acidic residues" evidence="1">
    <location>
        <begin position="203"/>
        <end position="220"/>
    </location>
</feature>
<proteinExistence type="predicted"/>
<dbReference type="EC" id="1.6.5.3" evidence="2"/>
<feature type="compositionally biased region" description="Basic and acidic residues" evidence="1">
    <location>
        <begin position="136"/>
        <end position="146"/>
    </location>
</feature>
<keyword evidence="2" id="KW-0830">Ubiquinone</keyword>
<feature type="non-terminal residue" evidence="2">
    <location>
        <position position="487"/>
    </location>
</feature>
<organism evidence="2">
    <name type="scientific">uncultured Rubrobacteraceae bacterium</name>
    <dbReference type="NCBI Taxonomy" id="349277"/>
    <lineage>
        <taxon>Bacteria</taxon>
        <taxon>Bacillati</taxon>
        <taxon>Actinomycetota</taxon>
        <taxon>Rubrobacteria</taxon>
        <taxon>Rubrobacterales</taxon>
        <taxon>Rubrobacteraceae</taxon>
        <taxon>environmental samples</taxon>
    </lineage>
</organism>
<feature type="compositionally biased region" description="Basic and acidic residues" evidence="1">
    <location>
        <begin position="20"/>
        <end position="29"/>
    </location>
</feature>
<feature type="compositionally biased region" description="Basic and acidic residues" evidence="1">
    <location>
        <begin position="61"/>
        <end position="74"/>
    </location>
</feature>
<feature type="region of interest" description="Disordered" evidence="1">
    <location>
        <begin position="120"/>
        <end position="266"/>
    </location>
</feature>
<feature type="compositionally biased region" description="Low complexity" evidence="1">
    <location>
        <begin position="257"/>
        <end position="266"/>
    </location>
</feature>
<sequence length="487" mass="53018">DHDDHDLLPAARGDRHARRPAHDGDEHGPLHGPWACGGAVPADRLHLLRPPGRPRRSFAHAGRELDRGPGDRLPRRARRPRLRHVLPVCPADVDRGRRVLGRAREPEAILRDPVYRRGRDARGVRGAGPDPVLLLLRDHADPDVPARRRVGRPEPAPGGGEVLYLHLPREHGDARGLSGPRHPLGSELLHRRAQRRRPPARGPGRDSRPDTLRPPREDPGRPAAQLAPRRLRLQPDFDQRRALGHPAQARDLRALEGRPPAATAGGRALPAVYRGARGGQHNLRLVCRVHAAGPEGAGRLLFYWDPRVYLARGGLGERRRAERGGHAAGDPRALLGAAVYPGRGDRESRGHPQHPGARRDGRPDALGRGASGPRGARRDGHAGARRLRLGVYEHHGRVRRVPDSGGAGRPGHHPQRHVPLVHAPAYDLRPRPRGSRARRGEGCGAGGDGGRGAARFPSRPPGHLPGPAHKRTTAGRGDRPGRDRGFL</sequence>
<accession>A0A6J4RB82</accession>